<protein>
    <submittedName>
        <fullName evidence="2">Cyanophycinase</fullName>
    </submittedName>
</protein>
<dbReference type="OrthoDB" id="9799980at2"/>
<dbReference type="PANTHER" id="PTHR36175">
    <property type="entry name" value="CYANOPHYCINASE"/>
    <property type="match status" value="1"/>
</dbReference>
<dbReference type="Gene3D" id="3.40.50.880">
    <property type="match status" value="1"/>
</dbReference>
<dbReference type="EMBL" id="CP029347">
    <property type="protein sequence ID" value="AWL12247.1"/>
    <property type="molecule type" value="Genomic_DNA"/>
</dbReference>
<evidence type="ECO:0000313" key="2">
    <source>
        <dbReference type="EMBL" id="AWL12247.1"/>
    </source>
</evidence>
<evidence type="ECO:0000313" key="3">
    <source>
        <dbReference type="Proteomes" id="UP000245728"/>
    </source>
</evidence>
<dbReference type="RefSeq" id="WP_109339840.1">
    <property type="nucleotide sequence ID" value="NZ_CP029347.1"/>
</dbReference>
<sequence length="594" mass="65764">MKPLLLSTFLSLGLGATFVANGSEIDNKIRKNADFQAGNYQLMLVGGGLSTCSSLASGNCLDADFDDTTRQQSHYLIDEKNIDAILTSQAFSSLTGDKREKVKNLFMGIYAEYQNEHLTRDELKRAFSNADAGGFDGSAFYNSMSDELYYTVLDHLEAPDHLPSGERRQEQVDLSQNKNRYAKYIYEQFVAMAAARVDDSSQSKPKIAVITASSRDPFESADFYQSAFEQAGAEVIWLPLDQSYQQAREWQDKGFDGCGRLTEIRADNGSFNREAIYPDRTALQLEMCSKPELMWKQLEQIQGVFFNGGDQSLTRKALRRSDGSDSPELKLIKQRFAEGQLVVGGTSAGTAIQPGGQFNQRPLPMISNGDSDTAFERGAFAVYPPSQRCQPETPCDSGLLASDLTYEADGGSGLFNLGTLDTHFSERDREARLALLAAFTGTRFAFGVDEATALVVGNQTAQQTPMAVIGQGGVWMVDTQSGIYKLQNNKRQLVAMSHYLNHGDTLSYDHQEQALSFSLKGEPLQQIKATTPPVEDGQWRQQLFGHCGSKEPIRWSQDGIAFVAAPSEDTRYFRLEDDELARCSYINLSFGMEN</sequence>
<keyword evidence="3" id="KW-1185">Reference proteome</keyword>
<evidence type="ECO:0000256" key="1">
    <source>
        <dbReference type="SAM" id="SignalP"/>
    </source>
</evidence>
<dbReference type="SUPFAM" id="SSF52317">
    <property type="entry name" value="Class I glutamine amidotransferase-like"/>
    <property type="match status" value="1"/>
</dbReference>
<keyword evidence="1" id="KW-0732">Signal</keyword>
<organism evidence="2 3">
    <name type="scientific">Saliniradius amylolyticus</name>
    <dbReference type="NCBI Taxonomy" id="2183582"/>
    <lineage>
        <taxon>Bacteria</taxon>
        <taxon>Pseudomonadati</taxon>
        <taxon>Pseudomonadota</taxon>
        <taxon>Gammaproteobacteria</taxon>
        <taxon>Alteromonadales</taxon>
        <taxon>Alteromonadaceae</taxon>
        <taxon>Saliniradius</taxon>
    </lineage>
</organism>
<dbReference type="InterPro" id="IPR029062">
    <property type="entry name" value="Class_I_gatase-like"/>
</dbReference>
<reference evidence="2 3" key="1">
    <citation type="submission" date="2018-05" db="EMBL/GenBank/DDBJ databases">
        <title>Salinimonas sp. HMF8227 Genome sequencing and assembly.</title>
        <authorList>
            <person name="Kang H."/>
            <person name="Kang J."/>
            <person name="Cha I."/>
            <person name="Kim H."/>
            <person name="Joh K."/>
        </authorList>
    </citation>
    <scope>NUCLEOTIDE SEQUENCE [LARGE SCALE GENOMIC DNA]</scope>
    <source>
        <strain evidence="2 3">HMF8227</strain>
    </source>
</reference>
<accession>A0A2S2E5K2</accession>
<feature type="signal peptide" evidence="1">
    <location>
        <begin position="1"/>
        <end position="22"/>
    </location>
</feature>
<dbReference type="Proteomes" id="UP000245728">
    <property type="component" value="Chromosome"/>
</dbReference>
<name>A0A2S2E5K2_9ALTE</name>
<proteinExistence type="predicted"/>
<dbReference type="AlphaFoldDB" id="A0A2S2E5K2"/>
<dbReference type="PANTHER" id="PTHR36175:SF1">
    <property type="entry name" value="CYANOPHYCINASE"/>
    <property type="match status" value="1"/>
</dbReference>
<dbReference type="KEGG" id="salh:HMF8227_01774"/>
<gene>
    <name evidence="2" type="ORF">HMF8227_01774</name>
</gene>
<feature type="chain" id="PRO_5015429405" evidence="1">
    <location>
        <begin position="23"/>
        <end position="594"/>
    </location>
</feature>
<dbReference type="CDD" id="cd03145">
    <property type="entry name" value="GAT1_cyanophycinase"/>
    <property type="match status" value="1"/>
</dbReference>